<feature type="region of interest" description="Disordered" evidence="19">
    <location>
        <begin position="81"/>
        <end position="307"/>
    </location>
</feature>
<feature type="compositionally biased region" description="Low complexity" evidence="19">
    <location>
        <begin position="121"/>
        <end position="145"/>
    </location>
</feature>
<dbReference type="InterPro" id="IPR018410">
    <property type="entry name" value="Na/H_exchanger_3/5"/>
</dbReference>
<evidence type="ECO:0000256" key="7">
    <source>
        <dbReference type="ARBA" id="ARBA00022553"/>
    </source>
</evidence>
<evidence type="ECO:0000259" key="21">
    <source>
        <dbReference type="Pfam" id="PF00999"/>
    </source>
</evidence>
<keyword evidence="10" id="KW-0967">Endosome</keyword>
<reference evidence="23" key="3">
    <citation type="submission" date="2022-01" db="EMBL/GenBank/DDBJ databases">
        <authorList>
            <person name="Rubenstein D.R."/>
        </authorList>
    </citation>
    <scope>NUCLEOTIDE SEQUENCE</scope>
    <source>
        <strain evidence="23">SS15</strain>
        <tissue evidence="23">Liver</tissue>
    </source>
</reference>
<evidence type="ECO:0000256" key="17">
    <source>
        <dbReference type="ARBA" id="ARBA00047524"/>
    </source>
</evidence>
<keyword evidence="24" id="KW-1185">Reference proteome</keyword>
<sequence>MRNSNAMEKKGLSYRKFRESHRRSGRHTDLGAPKSGEELLPRAHLNKQLQADLSGKPNVACWCPFPEHRGKRCSLVDRRKSWSKKHAAVPSVSQTELRRGLEAEERKERVSSEITAGRDMPAGVPAPSSSSSGPLLLAAQLPAAARTQPGHSPDTARTPHGHSPDTARTQPGTQPGAVRSRAEPSGAARRPRALRHSARASPAPHGGRCGSGGRLRLRPIGNSLIKAGAGEQRDPSSKHPLVHGAPDPPFGTSRPAAAGHGRDGRGPCRRRPPAAVPPSSAVGRVSAEGQGPRPQGPPKRRDLSGKGKQDCVVSGVALLLGLMALPAALGQRSSESHKNSSQSFAIVSFKWDHVKEPYIIALWILVASLAKIVFHLSHKVTRVVPESALLIVLGIFLGGIVLAADHIASFSLTPTVFFFYLLPPIVLDAGYFMPNRLFFGNLGSILLYAVIGTVWNAATTGLSLYGVYLTGIMGEMQSGLLDFLLFGSLIAAVDPVAVLAVFEEVHVNEVLFIIVFGESLLNDAVTVVLYNVFDSFVAIGAANVTGIECLKGIVSFFVVSLGGTLVGIFFAFLLSLVSRFTKHVRIIEPGFVFVISYLSYLTAEMLSLSAILAITFCGICCQKYVKANISEQSSTTVRYTMKMLASGAETIIFMFLGISAVDPNIWTWNTAFILLTLVFISVYRVIGVIIQTWILNRYRTVQLEIIDQVVMSYGGLRGAVAFALVALLDGDKVKDRNLFVSTTIIVVFFTVIFQGLTIKPLVQWLKVKKTEHREPKLNEKLHGRAFDHILSAIEDISGQIGHHYLRDKWSNFDRKFLRKILMRRSAQKSRDQILNVFHELNLKDAISYVAEGERRGSLAFIRSPSTDNMVNVDFSTPLPSTVESSVSYLLREKAGPVCLDMQALEQRRKSIRDTEDTLAHHTLQQYLYKPRQEHKHLYSRHEIMHSEDDKQDKEIFHRTMRKRLESFKSTKLGINHSKKLNKIHKRDRGQKRRNSSVIPNGNIPPENPVQDFALKEKDLEFSESEENNDYETLHLGKGVDFLANVTKQNFTDTPAGIDNPVFSADDDQSIYMKFSPWLSSEDTVVPSQRARVQIPYSPDNFRRLTPIRLSNKSTDSFLLADGPEDRPRSFLPESTHIGNISLSAVSEYIASCDPNVPDLFWESGTDMNNKETVNSGYCSEVSFKSENSQEENTLLMFEGLEDSYIKEPQEKKMLLDVEGNYRSAAARRVQSRRSFHRPKPLHHPKLQKLASLPASCHVPPHSLEQEETQL</sequence>
<feature type="region of interest" description="Disordered" evidence="19">
    <location>
        <begin position="1"/>
        <end position="38"/>
    </location>
</feature>
<feature type="transmembrane region" description="Helical" evidence="20">
    <location>
        <begin position="358"/>
        <end position="376"/>
    </location>
</feature>
<organism evidence="22">
    <name type="scientific">Lamprotornis superbus</name>
    <dbReference type="NCBI Taxonomy" id="245042"/>
    <lineage>
        <taxon>Eukaryota</taxon>
        <taxon>Metazoa</taxon>
        <taxon>Chordata</taxon>
        <taxon>Craniata</taxon>
        <taxon>Vertebrata</taxon>
        <taxon>Euteleostomi</taxon>
        <taxon>Archelosauria</taxon>
        <taxon>Archosauria</taxon>
        <taxon>Dinosauria</taxon>
        <taxon>Saurischia</taxon>
        <taxon>Theropoda</taxon>
        <taxon>Coelurosauria</taxon>
        <taxon>Aves</taxon>
        <taxon>Neognathae</taxon>
        <taxon>Neoaves</taxon>
        <taxon>Telluraves</taxon>
        <taxon>Australaves</taxon>
        <taxon>Passeriformes</taxon>
        <taxon>Sturnidae</taxon>
        <taxon>Lamprotornis</taxon>
    </lineage>
</organism>
<comment type="function">
    <text evidence="16">Plasma membrane Na(+)/H(+) antiporter. Exchanges intracellular H(+) ions for extracellular Na(+) in 1:1 stoichiometry, playing a key role in salt and fluid absorption and pH homeostasis. Major apical Na(+)/H(+) exchanger in kidney and intestine playing an important role in renal and intestine Na(+) absorption and blood pressure regulation.</text>
</comment>
<feature type="compositionally biased region" description="Basic residues" evidence="19">
    <location>
        <begin position="979"/>
        <end position="994"/>
    </location>
</feature>
<dbReference type="GO" id="GO:0015386">
    <property type="term" value="F:potassium:proton antiporter activity"/>
    <property type="evidence" value="ECO:0007669"/>
    <property type="project" value="TreeGrafter"/>
</dbReference>
<evidence type="ECO:0000256" key="18">
    <source>
        <dbReference type="RuleBase" id="RU003722"/>
    </source>
</evidence>
<evidence type="ECO:0000256" key="16">
    <source>
        <dbReference type="ARBA" id="ARBA00045831"/>
    </source>
</evidence>
<evidence type="ECO:0000256" key="3">
    <source>
        <dbReference type="ARBA" id="ARBA00004520"/>
    </source>
</evidence>
<dbReference type="Pfam" id="PF00999">
    <property type="entry name" value="Na_H_Exchanger"/>
    <property type="match status" value="1"/>
</dbReference>
<evidence type="ECO:0000256" key="1">
    <source>
        <dbReference type="ARBA" id="ARBA00004195"/>
    </source>
</evidence>
<keyword evidence="5 18" id="KW-0050">Antiport</keyword>
<reference evidence="22" key="1">
    <citation type="submission" date="2020-10" db="EMBL/GenBank/DDBJ databases">
        <title>Feather gene expression reveals the developmental basis of iridescence in African starlings.</title>
        <authorList>
            <person name="Rubenstein D.R."/>
        </authorList>
    </citation>
    <scope>NUCLEOTIDE SEQUENCE</scope>
    <source>
        <strain evidence="22">SS15</strain>
        <tissue evidence="22">Liver</tissue>
    </source>
</reference>
<feature type="transmembrane region" description="Helical" evidence="20">
    <location>
        <begin position="509"/>
        <end position="533"/>
    </location>
</feature>
<feature type="transmembrane region" description="Helical" evidence="20">
    <location>
        <begin position="553"/>
        <end position="577"/>
    </location>
</feature>
<evidence type="ECO:0000313" key="24">
    <source>
        <dbReference type="Proteomes" id="UP000618051"/>
    </source>
</evidence>
<feature type="compositionally biased region" description="Basic residues" evidence="19">
    <location>
        <begin position="12"/>
        <end position="25"/>
    </location>
</feature>
<evidence type="ECO:0000256" key="5">
    <source>
        <dbReference type="ARBA" id="ARBA00022449"/>
    </source>
</evidence>
<comment type="catalytic activity">
    <reaction evidence="17">
        <text>Na(+)(in) + H(+)(out) = Na(+)(out) + H(+)(in)</text>
        <dbReference type="Rhea" id="RHEA:29419"/>
        <dbReference type="ChEBI" id="CHEBI:15378"/>
        <dbReference type="ChEBI" id="CHEBI:29101"/>
    </reaction>
</comment>
<evidence type="ECO:0000256" key="2">
    <source>
        <dbReference type="ARBA" id="ARBA00004424"/>
    </source>
</evidence>
<keyword evidence="7" id="KW-0597">Phosphoprotein</keyword>
<feature type="transmembrane region" description="Helical" evidence="20">
    <location>
        <begin position="646"/>
        <end position="666"/>
    </location>
</feature>
<dbReference type="Gene3D" id="6.10.140.1330">
    <property type="match status" value="1"/>
</dbReference>
<dbReference type="Proteomes" id="UP000618051">
    <property type="component" value="Unassembled WGS sequence"/>
</dbReference>
<dbReference type="OrthoDB" id="196264at2759"/>
<dbReference type="EMBL" id="JADDUC010000006">
    <property type="protein sequence ID" value="KAG0133299.1"/>
    <property type="molecule type" value="Genomic_DNA"/>
</dbReference>
<keyword evidence="13 18" id="KW-0406">Ion transport</keyword>
<feature type="region of interest" description="Disordered" evidence="19">
    <location>
        <begin position="1231"/>
        <end position="1270"/>
    </location>
</feature>
<feature type="transmembrane region" description="Helical" evidence="20">
    <location>
        <begin position="480"/>
        <end position="502"/>
    </location>
</feature>
<evidence type="ECO:0000256" key="12">
    <source>
        <dbReference type="ARBA" id="ARBA00023053"/>
    </source>
</evidence>
<dbReference type="GO" id="GO:0051453">
    <property type="term" value="P:regulation of intracellular pH"/>
    <property type="evidence" value="ECO:0007669"/>
    <property type="project" value="TreeGrafter"/>
</dbReference>
<feature type="region of interest" description="Disordered" evidence="19">
    <location>
        <begin position="979"/>
        <end position="1009"/>
    </location>
</feature>
<evidence type="ECO:0000256" key="20">
    <source>
        <dbReference type="SAM" id="Phobius"/>
    </source>
</evidence>
<dbReference type="GO" id="GO:0015385">
    <property type="term" value="F:sodium:proton antiporter activity"/>
    <property type="evidence" value="ECO:0007669"/>
    <property type="project" value="InterPro"/>
</dbReference>
<proteinExistence type="inferred from homology"/>
<evidence type="ECO:0000256" key="15">
    <source>
        <dbReference type="ARBA" id="ARBA00023201"/>
    </source>
</evidence>
<evidence type="ECO:0000256" key="14">
    <source>
        <dbReference type="ARBA" id="ARBA00023136"/>
    </source>
</evidence>
<dbReference type="GO" id="GO:0031526">
    <property type="term" value="C:brush border membrane"/>
    <property type="evidence" value="ECO:0007669"/>
    <property type="project" value="TreeGrafter"/>
</dbReference>
<dbReference type="GO" id="GO:0055038">
    <property type="term" value="C:recycling endosome membrane"/>
    <property type="evidence" value="ECO:0007669"/>
    <property type="project" value="UniProtKB-SubCell"/>
</dbReference>
<reference evidence="23 24" key="2">
    <citation type="journal article" date="2021" name="J. Hered.">
        <title>Feather Gene Expression Elucidates the Developmental Basis of Plumage Iridescence in African Starlings.</title>
        <authorList>
            <person name="Rubenstein D.R."/>
            <person name="Corvelo A."/>
            <person name="MacManes M.D."/>
            <person name="Maia R."/>
            <person name="Narzisi G."/>
            <person name="Rousaki A."/>
            <person name="Vandenabeele P."/>
            <person name="Shawkey M.D."/>
            <person name="Solomon J."/>
        </authorList>
    </citation>
    <scope>NUCLEOTIDE SEQUENCE [LARGE SCALE GENOMIC DNA]</scope>
    <source>
        <strain evidence="23">SS15</strain>
    </source>
</reference>
<keyword evidence="4 18" id="KW-0813">Transport</keyword>
<comment type="caution">
    <text evidence="22">The sequence shown here is derived from an EMBL/GenBank/DDBJ whole genome shotgun (WGS) entry which is preliminary data.</text>
</comment>
<feature type="compositionally biased region" description="Basic residues" evidence="19">
    <location>
        <begin position="1231"/>
        <end position="1246"/>
    </location>
</feature>
<feature type="compositionally biased region" description="Low complexity" evidence="19">
    <location>
        <begin position="277"/>
        <end position="293"/>
    </location>
</feature>
<keyword evidence="15 18" id="KW-0739">Sodium transport</keyword>
<feature type="transmembrane region" description="Helical" evidence="20">
    <location>
        <begin position="311"/>
        <end position="329"/>
    </location>
</feature>
<keyword evidence="6" id="KW-1003">Cell membrane</keyword>
<dbReference type="GO" id="GO:0098719">
    <property type="term" value="P:sodium ion import across plasma membrane"/>
    <property type="evidence" value="ECO:0007669"/>
    <property type="project" value="TreeGrafter"/>
</dbReference>
<feature type="transmembrane region" description="Helical" evidence="20">
    <location>
        <begin position="672"/>
        <end position="693"/>
    </location>
</feature>
<keyword evidence="9" id="KW-0732">Signal</keyword>
<keyword evidence="8 18" id="KW-0812">Transmembrane</keyword>
<dbReference type="NCBIfam" id="TIGR00840">
    <property type="entry name" value="b_cpa1"/>
    <property type="match status" value="1"/>
</dbReference>
<comment type="similarity">
    <text evidence="18">Belongs to the monovalent cation:proton antiporter 1 (CPA1) transporter (TC 2.A.36) family.</text>
</comment>
<feature type="compositionally biased region" description="Basic residues" evidence="19">
    <location>
        <begin position="189"/>
        <end position="198"/>
    </location>
</feature>
<keyword evidence="11 20" id="KW-1133">Transmembrane helix</keyword>
<dbReference type="GO" id="GO:0031901">
    <property type="term" value="C:early endosome membrane"/>
    <property type="evidence" value="ECO:0007669"/>
    <property type="project" value="UniProtKB-SubCell"/>
</dbReference>
<evidence type="ECO:0000313" key="23">
    <source>
        <dbReference type="EMBL" id="KAI1243019.1"/>
    </source>
</evidence>
<feature type="transmembrane region" description="Helical" evidence="20">
    <location>
        <begin position="738"/>
        <end position="758"/>
    </location>
</feature>
<accession>A0A835U1D3</accession>
<dbReference type="EMBL" id="JADDUC020000001">
    <property type="protein sequence ID" value="KAI1243019.1"/>
    <property type="molecule type" value="Genomic_DNA"/>
</dbReference>
<dbReference type="PANTHER" id="PTHR10110:SF90">
    <property type="entry name" value="SODIUM_HYDROGEN EXCHANGER 3"/>
    <property type="match status" value="1"/>
</dbReference>
<dbReference type="InterPro" id="IPR006153">
    <property type="entry name" value="Cation/H_exchanger_TM"/>
</dbReference>
<feature type="transmembrane region" description="Helical" evidence="20">
    <location>
        <begin position="388"/>
        <end position="408"/>
    </location>
</feature>
<feature type="domain" description="Cation/H+ exchanger transmembrane" evidence="21">
    <location>
        <begin position="364"/>
        <end position="764"/>
    </location>
</feature>
<evidence type="ECO:0000256" key="13">
    <source>
        <dbReference type="ARBA" id="ARBA00023065"/>
    </source>
</evidence>
<evidence type="ECO:0000256" key="11">
    <source>
        <dbReference type="ARBA" id="ARBA00022989"/>
    </source>
</evidence>
<evidence type="ECO:0000256" key="19">
    <source>
        <dbReference type="SAM" id="MobiDB-lite"/>
    </source>
</evidence>
<feature type="transmembrane region" description="Helical" evidence="20">
    <location>
        <begin position="445"/>
        <end position="468"/>
    </location>
</feature>
<evidence type="ECO:0000256" key="8">
    <source>
        <dbReference type="ARBA" id="ARBA00022692"/>
    </source>
</evidence>
<keyword evidence="12" id="KW-0915">Sodium</keyword>
<name>A0A835U1D3_9PASS</name>
<dbReference type="PANTHER" id="PTHR10110">
    <property type="entry name" value="SODIUM/HYDROGEN EXCHANGER"/>
    <property type="match status" value="1"/>
</dbReference>
<dbReference type="InterPro" id="IPR018422">
    <property type="entry name" value="Cation/H_exchanger_CPA1"/>
</dbReference>
<evidence type="ECO:0000256" key="9">
    <source>
        <dbReference type="ARBA" id="ARBA00022729"/>
    </source>
</evidence>
<gene>
    <name evidence="23" type="ORF">IHE44_0000585</name>
    <name evidence="22" type="ORF">IHE44_011114</name>
</gene>
<protein>
    <recommendedName>
        <fullName evidence="18">Sodium/hydrogen exchanger</fullName>
    </recommendedName>
</protein>
<evidence type="ECO:0000256" key="10">
    <source>
        <dbReference type="ARBA" id="ARBA00022753"/>
    </source>
</evidence>
<evidence type="ECO:0000313" key="22">
    <source>
        <dbReference type="EMBL" id="KAG0133299.1"/>
    </source>
</evidence>
<dbReference type="PRINTS" id="PR01087">
    <property type="entry name" value="NAHEXCHNGR3"/>
</dbReference>
<keyword evidence="14 20" id="KW-0472">Membrane</keyword>
<feature type="compositionally biased region" description="Basic and acidic residues" evidence="19">
    <location>
        <begin position="96"/>
        <end position="111"/>
    </location>
</feature>
<dbReference type="AlphaFoldDB" id="A0A835U1D3"/>
<evidence type="ECO:0000256" key="4">
    <source>
        <dbReference type="ARBA" id="ARBA00022448"/>
    </source>
</evidence>
<evidence type="ECO:0000256" key="6">
    <source>
        <dbReference type="ARBA" id="ARBA00022475"/>
    </source>
</evidence>
<dbReference type="InterPro" id="IPR004709">
    <property type="entry name" value="NaH_exchanger"/>
</dbReference>
<comment type="subcellular location">
    <subcellularLocation>
        <location evidence="2">Apical cell membrane</location>
        <topology evidence="2">Multi-pass membrane protein</topology>
    </subcellularLocation>
    <subcellularLocation>
        <location evidence="3">Early endosome membrane</location>
        <topology evidence="3">Multi-pass membrane protein</topology>
    </subcellularLocation>
    <subcellularLocation>
        <location evidence="1">Recycling endosome membrane</location>
        <topology evidence="1">Multi-pass membrane protein</topology>
    </subcellularLocation>
</comment>
<dbReference type="PRINTS" id="PR01084">
    <property type="entry name" value="NAHEXCHNGR"/>
</dbReference>